<evidence type="ECO:0000313" key="2">
    <source>
        <dbReference type="EMBL" id="NKX50963.1"/>
    </source>
</evidence>
<keyword evidence="1" id="KW-0472">Membrane</keyword>
<gene>
    <name evidence="2" type="ORF">HER39_10395</name>
</gene>
<feature type="transmembrane region" description="Helical" evidence="1">
    <location>
        <begin position="15"/>
        <end position="39"/>
    </location>
</feature>
<keyword evidence="1" id="KW-1133">Transmembrane helix</keyword>
<organism evidence="2 3">
    <name type="scientific">Arthrobacter deserti</name>
    <dbReference type="NCBI Taxonomy" id="1742687"/>
    <lineage>
        <taxon>Bacteria</taxon>
        <taxon>Bacillati</taxon>
        <taxon>Actinomycetota</taxon>
        <taxon>Actinomycetes</taxon>
        <taxon>Micrococcales</taxon>
        <taxon>Micrococcaceae</taxon>
        <taxon>Arthrobacter</taxon>
    </lineage>
</organism>
<evidence type="ECO:0000313" key="3">
    <source>
        <dbReference type="Proteomes" id="UP000523795"/>
    </source>
</evidence>
<feature type="non-terminal residue" evidence="2">
    <location>
        <position position="1"/>
    </location>
</feature>
<accession>A0ABX1JNW5</accession>
<proteinExistence type="predicted"/>
<comment type="caution">
    <text evidence="2">The sequence shown here is derived from an EMBL/GenBank/DDBJ whole genome shotgun (WGS) entry which is preliminary data.</text>
</comment>
<evidence type="ECO:0000256" key="1">
    <source>
        <dbReference type="SAM" id="Phobius"/>
    </source>
</evidence>
<dbReference type="Proteomes" id="UP000523795">
    <property type="component" value="Unassembled WGS sequence"/>
</dbReference>
<keyword evidence="1" id="KW-0812">Transmembrane</keyword>
<dbReference type="EMBL" id="JAAZSR010000151">
    <property type="protein sequence ID" value="NKX50963.1"/>
    <property type="molecule type" value="Genomic_DNA"/>
</dbReference>
<sequence>QVGAAPTPGTGLMPLFFWAGMALITATGMLLSALLTWLFSLQAGRD</sequence>
<keyword evidence="3" id="KW-1185">Reference proteome</keyword>
<name>A0ABX1JNW5_9MICC</name>
<protein>
    <submittedName>
        <fullName evidence="2">Uncharacterized protein</fullName>
    </submittedName>
</protein>
<reference evidence="2 3" key="1">
    <citation type="submission" date="2020-04" db="EMBL/GenBank/DDBJ databases">
        <authorList>
            <person name="Liu S."/>
        </authorList>
    </citation>
    <scope>NUCLEOTIDE SEQUENCE [LARGE SCALE GENOMIC DNA]</scope>
    <source>
        <strain evidence="2 3">CGMCC 1.15091</strain>
    </source>
</reference>